<reference evidence="2" key="1">
    <citation type="submission" date="2019-12" db="EMBL/GenBank/DDBJ databases">
        <authorList>
            <person name="Cremers G."/>
        </authorList>
    </citation>
    <scope>NUCLEOTIDE SEQUENCE</scope>
    <source>
        <strain evidence="2">Mbul2</strain>
        <plasmid evidence="2">5</plasmid>
    </source>
</reference>
<name>A0A679K9Z8_9HYPH</name>
<geneLocation type="plasmid" evidence="2">
    <name>5</name>
</geneLocation>
<evidence type="ECO:0000313" key="2">
    <source>
        <dbReference type="EMBL" id="CAA2145621.1"/>
    </source>
</evidence>
<organism evidence="2">
    <name type="scientific">Methylobacterium bullatum</name>
    <dbReference type="NCBI Taxonomy" id="570505"/>
    <lineage>
        <taxon>Bacteria</taxon>
        <taxon>Pseudomonadati</taxon>
        <taxon>Pseudomonadota</taxon>
        <taxon>Alphaproteobacteria</taxon>
        <taxon>Hyphomicrobiales</taxon>
        <taxon>Methylobacteriaceae</taxon>
        <taxon>Methylobacterium</taxon>
    </lineage>
</organism>
<dbReference type="AlphaFoldDB" id="A0A679K9Z8"/>
<gene>
    <name evidence="2" type="ORF">MBLL_04748</name>
</gene>
<dbReference type="EMBL" id="LR743514">
    <property type="protein sequence ID" value="CAA2145621.1"/>
    <property type="molecule type" value="Genomic_DNA"/>
</dbReference>
<feature type="compositionally biased region" description="Basic and acidic residues" evidence="1">
    <location>
        <begin position="275"/>
        <end position="288"/>
    </location>
</feature>
<feature type="region of interest" description="Disordered" evidence="1">
    <location>
        <begin position="249"/>
        <end position="288"/>
    </location>
</feature>
<dbReference type="RefSeq" id="WP_339164360.1">
    <property type="nucleotide sequence ID" value="NZ_LR743514.1"/>
</dbReference>
<accession>A0A679K9Z8</accession>
<evidence type="ECO:0000256" key="1">
    <source>
        <dbReference type="SAM" id="MobiDB-lite"/>
    </source>
</evidence>
<keyword evidence="2" id="KW-0614">Plasmid</keyword>
<proteinExistence type="predicted"/>
<protein>
    <submittedName>
        <fullName evidence="2">Uncharacterized protein</fullName>
    </submittedName>
</protein>
<sequence length="288" mass="31081">MARSILKNLFSRASNPAPAPATEIAANRQAAERELVDARTAVEAAEAAYNAGLLSASDDALRGLDAARRDAGMRLDRAKALVGAFNAQLVEAGEAEKHAELSRIVEEAVTAQAAFKELCERDLPGMAAKARAMLALRDRAERATTAANKALAGAGEGSTLPPVEAFRAQPGRPREELRRETVELWVDHAGNAVGYQQKVKLESDGTGTLSLPNASHLHRLTRRRMFEIIETLPEVRDTQPTSLVTALSVPELYSPAPTADRTPETTMRPVGPARDVGRRPPERSERRA</sequence>